<organism evidence="2 3">
    <name type="scientific">Nephila pilipes</name>
    <name type="common">Giant wood spider</name>
    <name type="synonym">Nephila maculata</name>
    <dbReference type="NCBI Taxonomy" id="299642"/>
    <lineage>
        <taxon>Eukaryota</taxon>
        <taxon>Metazoa</taxon>
        <taxon>Ecdysozoa</taxon>
        <taxon>Arthropoda</taxon>
        <taxon>Chelicerata</taxon>
        <taxon>Arachnida</taxon>
        <taxon>Araneae</taxon>
        <taxon>Araneomorphae</taxon>
        <taxon>Entelegynae</taxon>
        <taxon>Araneoidea</taxon>
        <taxon>Nephilidae</taxon>
        <taxon>Nephila</taxon>
    </lineage>
</organism>
<evidence type="ECO:0000256" key="1">
    <source>
        <dbReference type="SAM" id="SignalP"/>
    </source>
</evidence>
<accession>A0A8X6QYZ3</accession>
<sequence length="125" mass="13224">MQRPIGNIFYTTFMIRVLPSFLSISPILAFGVDADEQPGSNFVCPPVQACNPPCVLDVSGPCNYCDCQNRCPVSCSGTNCKIYRNNGYCSCSCNGGGGGGNVCAIACPPGCRVVNENGQCRCVCY</sequence>
<comment type="caution">
    <text evidence="2">The sequence shown here is derived from an EMBL/GenBank/DDBJ whole genome shotgun (WGS) entry which is preliminary data.</text>
</comment>
<evidence type="ECO:0000313" key="3">
    <source>
        <dbReference type="Proteomes" id="UP000887013"/>
    </source>
</evidence>
<dbReference type="AlphaFoldDB" id="A0A8X6QYZ3"/>
<keyword evidence="3" id="KW-1185">Reference proteome</keyword>
<dbReference type="EMBL" id="BMAW01132841">
    <property type="protein sequence ID" value="GFU45396.1"/>
    <property type="molecule type" value="Genomic_DNA"/>
</dbReference>
<evidence type="ECO:0008006" key="4">
    <source>
        <dbReference type="Google" id="ProtNLM"/>
    </source>
</evidence>
<name>A0A8X6QYZ3_NEPPI</name>
<gene>
    <name evidence="2" type="ORF">NPIL_327862</name>
</gene>
<dbReference type="Proteomes" id="UP000887013">
    <property type="component" value="Unassembled WGS sequence"/>
</dbReference>
<feature type="signal peptide" evidence="1">
    <location>
        <begin position="1"/>
        <end position="29"/>
    </location>
</feature>
<reference evidence="2" key="1">
    <citation type="submission" date="2020-08" db="EMBL/GenBank/DDBJ databases">
        <title>Multicomponent nature underlies the extraordinary mechanical properties of spider dragline silk.</title>
        <authorList>
            <person name="Kono N."/>
            <person name="Nakamura H."/>
            <person name="Mori M."/>
            <person name="Yoshida Y."/>
            <person name="Ohtoshi R."/>
            <person name="Malay A.D."/>
            <person name="Moran D.A.P."/>
            <person name="Tomita M."/>
            <person name="Numata K."/>
            <person name="Arakawa K."/>
        </authorList>
    </citation>
    <scope>NUCLEOTIDE SEQUENCE</scope>
</reference>
<protein>
    <recommendedName>
        <fullName evidence="4">Spider venom protein</fullName>
    </recommendedName>
</protein>
<proteinExistence type="predicted"/>
<evidence type="ECO:0000313" key="2">
    <source>
        <dbReference type="EMBL" id="GFU45396.1"/>
    </source>
</evidence>
<keyword evidence="1" id="KW-0732">Signal</keyword>
<feature type="chain" id="PRO_5036469256" description="Spider venom protein" evidence="1">
    <location>
        <begin position="30"/>
        <end position="125"/>
    </location>
</feature>